<dbReference type="InterPro" id="IPR054090">
    <property type="entry name" value="Cep192_Spd-2-like_dom"/>
</dbReference>
<evidence type="ECO:0000313" key="12">
    <source>
        <dbReference type="Proteomes" id="UP001634747"/>
    </source>
</evidence>
<keyword evidence="4" id="KW-0969">Cilium</keyword>
<keyword evidence="5" id="KW-0966">Cell projection</keyword>
<evidence type="ECO:0000256" key="2">
    <source>
        <dbReference type="ARBA" id="ARBA00004496"/>
    </source>
</evidence>
<feature type="signal peptide" evidence="7">
    <location>
        <begin position="1"/>
        <end position="27"/>
    </location>
</feature>
<dbReference type="InterPro" id="IPR053879">
    <property type="entry name" value="HYDIN_VesB_CFA65-like_Ig"/>
</dbReference>
<feature type="chain" id="PRO_5047543494" evidence="7">
    <location>
        <begin position="28"/>
        <end position="1955"/>
    </location>
</feature>
<evidence type="ECO:0000256" key="5">
    <source>
        <dbReference type="ARBA" id="ARBA00023273"/>
    </source>
</evidence>
<dbReference type="Pfam" id="PF22544">
    <property type="entry name" value="HYDIN_VesB_CFA65-like_Ig"/>
    <property type="match status" value="2"/>
</dbReference>
<protein>
    <submittedName>
        <fullName evidence="11">Choice-of-anchor D domain-containing protein</fullName>
    </submittedName>
</protein>
<evidence type="ECO:0000256" key="7">
    <source>
        <dbReference type="SAM" id="SignalP"/>
    </source>
</evidence>
<keyword evidence="6" id="KW-0472">Membrane</keyword>
<dbReference type="EMBL" id="JBJYXY010000001">
    <property type="protein sequence ID" value="MFN2975849.1"/>
    <property type="molecule type" value="Genomic_DNA"/>
</dbReference>
<dbReference type="InterPro" id="IPR052614">
    <property type="entry name" value="CFAP65"/>
</dbReference>
<keyword evidence="7" id="KW-0732">Signal</keyword>
<dbReference type="PANTHER" id="PTHR46127:SF1">
    <property type="entry name" value="CILIA- AND FLAGELLA-ASSOCIATED PROTEIN 65"/>
    <property type="match status" value="1"/>
</dbReference>
<dbReference type="PROSITE" id="PS50194">
    <property type="entry name" value="FILAMIN_REPEAT"/>
    <property type="match status" value="1"/>
</dbReference>
<feature type="domain" description="HYDIN/VesB/CFA65-like Ig-like" evidence="10">
    <location>
        <begin position="1119"/>
        <end position="1190"/>
    </location>
</feature>
<dbReference type="Proteomes" id="UP001634747">
    <property type="component" value="Unassembled WGS sequence"/>
</dbReference>
<evidence type="ECO:0000256" key="3">
    <source>
        <dbReference type="ARBA" id="ARBA00022490"/>
    </source>
</evidence>
<keyword evidence="6" id="KW-1133">Transmembrane helix</keyword>
<keyword evidence="12" id="KW-1185">Reference proteome</keyword>
<keyword evidence="3" id="KW-0963">Cytoplasm</keyword>
<proteinExistence type="predicted"/>
<comment type="caution">
    <text evidence="11">The sequence shown here is derived from an EMBL/GenBank/DDBJ whole genome shotgun (WGS) entry which is preliminary data.</text>
</comment>
<dbReference type="Pfam" id="PF22073">
    <property type="entry name" value="Cep192_D4"/>
    <property type="match status" value="1"/>
</dbReference>
<evidence type="ECO:0000259" key="8">
    <source>
        <dbReference type="Pfam" id="PF15780"/>
    </source>
</evidence>
<dbReference type="Gene3D" id="2.60.40.10">
    <property type="entry name" value="Immunoglobulins"/>
    <property type="match status" value="9"/>
</dbReference>
<feature type="domain" description="HYDIN/VesB/CFA65-like Ig-like" evidence="10">
    <location>
        <begin position="1484"/>
        <end position="1556"/>
    </location>
</feature>
<evidence type="ECO:0000256" key="1">
    <source>
        <dbReference type="ARBA" id="ARBA00004138"/>
    </source>
</evidence>
<dbReference type="InterPro" id="IPR010620">
    <property type="entry name" value="SBBP_repeat"/>
</dbReference>
<dbReference type="PANTHER" id="PTHR46127">
    <property type="entry name" value="CILIA- AND FLAGELLA-ASSOCIATED PROTEIN 65"/>
    <property type="match status" value="1"/>
</dbReference>
<evidence type="ECO:0000313" key="11">
    <source>
        <dbReference type="EMBL" id="MFN2975849.1"/>
    </source>
</evidence>
<reference evidence="11 12" key="1">
    <citation type="submission" date="2024-12" db="EMBL/GenBank/DDBJ databases">
        <authorList>
            <person name="Lee Y."/>
        </authorList>
    </citation>
    <scope>NUCLEOTIDE SEQUENCE [LARGE SCALE GENOMIC DNA]</scope>
    <source>
        <strain evidence="11 12">03SUJ4</strain>
    </source>
</reference>
<evidence type="ECO:0000256" key="6">
    <source>
        <dbReference type="SAM" id="Phobius"/>
    </source>
</evidence>
<dbReference type="Pfam" id="PF06739">
    <property type="entry name" value="SBBP"/>
    <property type="match status" value="1"/>
</dbReference>
<name>A0ABW9KMT8_9BACT</name>
<keyword evidence="6" id="KW-0812">Transmembrane</keyword>
<accession>A0ABW9KMT8</accession>
<gene>
    <name evidence="11" type="ORF">ACK2TP_08750</name>
</gene>
<comment type="subcellular location">
    <subcellularLocation>
        <location evidence="1">Cell projection</location>
        <location evidence="1">Cilium</location>
    </subcellularLocation>
    <subcellularLocation>
        <location evidence="2">Cytoplasm</location>
    </subcellularLocation>
</comment>
<dbReference type="NCBIfam" id="NF012200">
    <property type="entry name" value="choice_anch_D"/>
    <property type="match status" value="8"/>
</dbReference>
<evidence type="ECO:0000256" key="4">
    <source>
        <dbReference type="ARBA" id="ARBA00023069"/>
    </source>
</evidence>
<dbReference type="SUPFAM" id="SSF101898">
    <property type="entry name" value="NHL repeat"/>
    <property type="match status" value="1"/>
</dbReference>
<dbReference type="RefSeq" id="WP_263412641.1">
    <property type="nucleotide sequence ID" value="NZ_BAABBH010000001.1"/>
</dbReference>
<sequence length="1955" mass="193642">MPLRLPRPFRLPLLLLALLTGATGASAQSVSRVGLRSVNGQGRFIGLKADAAGNLYTLVEAGDGLRLVKMDPTASTTLAETDLGQAGDHGVALALDAAGNVYVAGTSLSNGSVTGTAGTSYPNRADTTTNSFLAKFTPALTEQWLTFLGSGRMAVTAVDASSTQVVVTGSIFAATLPVTPNGIQQQPLPGSFGNGFVQSFSTTDGTLRYSTYLSGANGDTSPAGVALDASGNAYIVGSTTASGFPTLNALIPDLLTDARSPVSGFLTKLTPAGDGFVFSTYIPGNGLTSAATDSGTSSILVGGNIAAGLFPLTVVNAPVAASLTYQAALRIAQDGSAVTSSTLLAPGDTAIVAPSGSGFVAAVASASANVPPLLPLSALQAEGSGFLLVGNGSGQVQRTARVGGVPVQEPGFSSVPVSAGGVLTASDGTAVFAGGIAPTLSSALRPTERYDVSLGPATTAALPSTVRDALPPTTCNGSGCDGGAAVLARLDSASDASLLLSVDDLPNITVRNAGATAAVSLQVTAAGFTVSSTTCGASLPAGSECDVALAGSGPGSITVSAGNATTATAALPANTLTADALSVVPKELDFGSTAATTPRQRTLTVTNLTGSPQTFASQAGLTSTLFTVSQSSSTCTPVGDGVHFTLPAGASCTITLQLAASSSASDDGSARATWVVGPRELTLTGYTQASPLTVSATHLGFGRVFAGGLHSPRYLYLSNGSDVAQAHTAVSLSPGLPFHLTDGCPSTLSPQSVCQISVTYLSQTVPSADATTITVDGYSVLIDGQTVPQPSVNGSAVNPNLSVSATTVTFAQPVVVTTVSTETQSVTVQNTGATPFALAVAVSGDFAASACPSTLAGGASCVVTLHFTPSDAGLRQGLLSVTAGSSSPVYVTLQGTATGFLPGSGLINFGQVPLQTPAVQWFRLSQPFASLSIASSSSDFRVLLVEDQGYGYGTPDRTQFQQNLTGSCGSCYLGVQFMPASAGPQTANLSITSTQGGAAQTVALSGTGIPPSGVLLTPAAQDFGSVPVGSSTGAEFFNLTNATSSAISTGTAGFSGDFGASSTATGGTACGGTLQAGESCTLAVQFAPTTTGPRSGSVNFNTSAGPVSSNLTGYGDVNPGLSFQPASLLFRNVPGIQATQQVITLTNTGNVAATVGNVTVSDSHFTTSSTCTSLQPGTQCTLTVTYTPGTSLASGLLTVPVTTAPGGAAQTTQYTLSVQALYTGESAGLEIVPGEDIAVNYGALATASVSATRVFRVNNLSGKSLTLSLEAPRQFPITATNCAGLAPGGSCTVTVAYAPLLNADATGTLFIQGQPTDGTATVNGLAYLEGYGVGSGTLGVTGSFTATGVIDFGQVASGQTASQNLTLVNLSTSEKITVRRIRAEFPFQATSTCGATLAPSASCAVVVKYAPNAQTTISGNAGSQSQTGVLTLESDAENSPLLVDLAGRTVPVQSNSPASAAPLAVLTTSQGALTFASGTVGNASAAQAVTVTNTGTVDLVISGVVTSSDFTATNGCGALPVRASCQIQVAFTPQGTGTRSAALEIQSNASNALEYVSLIGTGTSASVSLSPSALDFGRVLLSRTSAAQVATFTNTGSSAVTLGPITVTGDFALASSSAAGAVCASGGTIAAGASCVLPVTFTPSRTGTRTGVLSISNSATNLALTVTLSGVGVQPQLVATPSGLSFGNILIGNTQTLALTLTNTSATDVNGLQIGISSGDFTGTSTCGPVTLTAGSSCSINVTFTPSQPGARTGTLTVSSTDPSSPLQVPLTGNGLQGGSFTLTVNGASSGSATVPYGIAANYALAVTPTNGFTGAVALTCTPKAIVQYTACSINPSTVTLINGTVNATATITTVTAVNTAASRRPDWRAAVLCSTPVLLLAGLRRRRWGAGLLLSIGLCALLMSSGCGSGTHGDSRIRYAAAGTYQFTISAASTTGVTVQQSVPITLTITNSPQ</sequence>
<feature type="domain" description="Abnormal spindle-like microcephaly-associated protein ASH" evidence="8">
    <location>
        <begin position="1340"/>
        <end position="1417"/>
    </location>
</feature>
<feature type="transmembrane region" description="Helical" evidence="6">
    <location>
        <begin position="1889"/>
        <end position="1909"/>
    </location>
</feature>
<evidence type="ECO:0000259" key="9">
    <source>
        <dbReference type="Pfam" id="PF22073"/>
    </source>
</evidence>
<organism evidence="11 12">
    <name type="scientific">Terriglobus aquaticus</name>
    <dbReference type="NCBI Taxonomy" id="940139"/>
    <lineage>
        <taxon>Bacteria</taxon>
        <taxon>Pseudomonadati</taxon>
        <taxon>Acidobacteriota</taxon>
        <taxon>Terriglobia</taxon>
        <taxon>Terriglobales</taxon>
        <taxon>Acidobacteriaceae</taxon>
        <taxon>Terriglobus</taxon>
    </lineage>
</organism>
<dbReference type="InterPro" id="IPR017868">
    <property type="entry name" value="Filamin/ABP280_repeat-like"/>
</dbReference>
<evidence type="ECO:0000259" key="10">
    <source>
        <dbReference type="Pfam" id="PF22544"/>
    </source>
</evidence>
<dbReference type="Pfam" id="PF15780">
    <property type="entry name" value="ASH"/>
    <property type="match status" value="1"/>
</dbReference>
<feature type="domain" description="Cep192/Spd-2-like" evidence="9">
    <location>
        <begin position="1675"/>
        <end position="1775"/>
    </location>
</feature>
<dbReference type="InterPro" id="IPR031549">
    <property type="entry name" value="ASH"/>
</dbReference>
<dbReference type="InterPro" id="IPR013783">
    <property type="entry name" value="Ig-like_fold"/>
</dbReference>